<dbReference type="GO" id="GO:0005576">
    <property type="term" value="C:extracellular region"/>
    <property type="evidence" value="ECO:0007669"/>
    <property type="project" value="UniProtKB-SubCell"/>
</dbReference>
<reference evidence="8" key="1">
    <citation type="submission" date="2014-03" db="EMBL/GenBank/DDBJ databases">
        <title>The sialotranscriptome of Amblyomma triste, Amblyomma parvum and Amblyomma cajennense ticks, uncovered by 454-based RNA-seq.</title>
        <authorList>
            <person name="Garcia G.R."/>
            <person name="Gardinassi L.G."/>
            <person name="Ribeiro J.M."/>
            <person name="Anatriello E."/>
            <person name="Ferreira B.R."/>
            <person name="Moreira H.N."/>
            <person name="Mafra C."/>
            <person name="Olegario M.M."/>
            <person name="Szabo P.J."/>
            <person name="Miranda-Santos I.K."/>
            <person name="Maruyama S.R."/>
        </authorList>
    </citation>
    <scope>NUCLEOTIDE SEQUENCE</scope>
    <source>
        <strain evidence="8">Uberlandia</strain>
        <tissue evidence="8">Salivary glands</tissue>
    </source>
</reference>
<comment type="subcellular location">
    <subcellularLocation>
        <location evidence="1 6">Secreted</location>
    </subcellularLocation>
</comment>
<name>A0A023FBW3_AMBCJ</name>
<comment type="function">
    <text evidence="6">Salivary chemokine-binding protein which binds to host chemokines.</text>
</comment>
<dbReference type="InterPro" id="IPR045797">
    <property type="entry name" value="EVA_Class_A"/>
</dbReference>
<evidence type="ECO:0000256" key="3">
    <source>
        <dbReference type="ARBA" id="ARBA00022729"/>
    </source>
</evidence>
<evidence type="ECO:0000256" key="2">
    <source>
        <dbReference type="ARBA" id="ARBA00022525"/>
    </source>
</evidence>
<feature type="signal peptide" evidence="7">
    <location>
        <begin position="1"/>
        <end position="22"/>
    </location>
</feature>
<dbReference type="Gene3D" id="2.30.130.100">
    <property type="match status" value="1"/>
</dbReference>
<evidence type="ECO:0000256" key="6">
    <source>
        <dbReference type="RuleBase" id="RU369006"/>
    </source>
</evidence>
<keyword evidence="3 6" id="KW-0732">Signal</keyword>
<evidence type="ECO:0000256" key="5">
    <source>
        <dbReference type="ARBA" id="ARBA00023180"/>
    </source>
</evidence>
<evidence type="ECO:0000313" key="8">
    <source>
        <dbReference type="EMBL" id="JAC18987.1"/>
    </source>
</evidence>
<sequence length="118" mass="13402">MEARGLHFCLALFVLCEYRVVANYGGYDEREPCLIPGLKTTKGPLNSGCEIVCIDGSKVQLKNGRECLDVPLNVIKRMPNYLNFYCPLGTCRKGVCRRNRTRVVCQKFPVYWITPPGR</sequence>
<feature type="chain" id="PRO_5001516287" description="Evasin" evidence="7">
    <location>
        <begin position="23"/>
        <end position="118"/>
    </location>
</feature>
<evidence type="ECO:0000256" key="7">
    <source>
        <dbReference type="SAM" id="SignalP"/>
    </source>
</evidence>
<keyword evidence="5 6" id="KW-0325">Glycoprotein</keyword>
<proteinExistence type="evidence at transcript level"/>
<accession>A0A023FBW3</accession>
<dbReference type="Pfam" id="PF19429">
    <property type="entry name" value="EVA_Class_A"/>
    <property type="match status" value="1"/>
</dbReference>
<organism evidence="8">
    <name type="scientific">Amblyomma cajennense</name>
    <name type="common">Cayenne tick</name>
    <name type="synonym">Acarus cajennensis</name>
    <dbReference type="NCBI Taxonomy" id="34607"/>
    <lineage>
        <taxon>Eukaryota</taxon>
        <taxon>Metazoa</taxon>
        <taxon>Ecdysozoa</taxon>
        <taxon>Arthropoda</taxon>
        <taxon>Chelicerata</taxon>
        <taxon>Arachnida</taxon>
        <taxon>Acari</taxon>
        <taxon>Parasitiformes</taxon>
        <taxon>Ixodida</taxon>
        <taxon>Ixodoidea</taxon>
        <taxon>Ixodidae</taxon>
        <taxon>Amblyomminae</taxon>
        <taxon>Amblyomma</taxon>
    </lineage>
</organism>
<dbReference type="GO" id="GO:0019957">
    <property type="term" value="F:C-C chemokine binding"/>
    <property type="evidence" value="ECO:0007669"/>
    <property type="project" value="InterPro"/>
</dbReference>
<protein>
    <recommendedName>
        <fullName evidence="6">Evasin</fullName>
    </recommendedName>
</protein>
<dbReference type="AlphaFoldDB" id="A0A023FBW3"/>
<evidence type="ECO:0000256" key="1">
    <source>
        <dbReference type="ARBA" id="ARBA00004613"/>
    </source>
</evidence>
<keyword evidence="4 6" id="KW-1015">Disulfide bond</keyword>
<dbReference type="EMBL" id="GBBK01005495">
    <property type="protein sequence ID" value="JAC18987.1"/>
    <property type="molecule type" value="mRNA"/>
</dbReference>
<evidence type="ECO:0000256" key="4">
    <source>
        <dbReference type="ARBA" id="ARBA00023157"/>
    </source>
</evidence>
<keyword evidence="2 6" id="KW-0964">Secreted</keyword>